<accession>A0A645IZ23</accession>
<dbReference type="GO" id="GO:0008775">
    <property type="term" value="F:acetate CoA-transferase activity"/>
    <property type="evidence" value="ECO:0007669"/>
    <property type="project" value="UniProtKB-EC"/>
</dbReference>
<proteinExistence type="predicted"/>
<sequence>MVKAVEHITFSGKYANKVGQPVMYITERAVFELRKDGVHLTEVAPGIDIQTQVLDLMDFVPKMDGGVKLMDERIFKDEIMGLAK</sequence>
<dbReference type="Gene3D" id="3.40.1080.10">
    <property type="entry name" value="Glutaconate Coenzyme A-transferase"/>
    <property type="match status" value="1"/>
</dbReference>
<dbReference type="PANTHER" id="PTHR43293">
    <property type="entry name" value="ACETATE COA-TRANSFERASE YDIF"/>
    <property type="match status" value="1"/>
</dbReference>
<gene>
    <name evidence="1" type="primary">ydiF_9</name>
    <name evidence="1" type="ORF">SDC9_200115</name>
</gene>
<evidence type="ECO:0000313" key="1">
    <source>
        <dbReference type="EMBL" id="MPN52453.1"/>
    </source>
</evidence>
<dbReference type="SUPFAM" id="SSF100950">
    <property type="entry name" value="NagB/RpiA/CoA transferase-like"/>
    <property type="match status" value="1"/>
</dbReference>
<protein>
    <submittedName>
        <fullName evidence="1">Acetate CoA-transferase YdiF</fullName>
        <ecNumber evidence="1">2.8.3.8</ecNumber>
    </submittedName>
</protein>
<dbReference type="EMBL" id="VSSQ01118586">
    <property type="protein sequence ID" value="MPN52453.1"/>
    <property type="molecule type" value="Genomic_DNA"/>
</dbReference>
<dbReference type="EC" id="2.8.3.8" evidence="1"/>
<name>A0A645IZ23_9ZZZZ</name>
<dbReference type="PANTHER" id="PTHR43293:SF1">
    <property type="entry name" value="ACETATE COA-TRANSFERASE YDIF"/>
    <property type="match status" value="1"/>
</dbReference>
<reference evidence="1" key="1">
    <citation type="submission" date="2019-08" db="EMBL/GenBank/DDBJ databases">
        <authorList>
            <person name="Kucharzyk K."/>
            <person name="Murdoch R.W."/>
            <person name="Higgins S."/>
            <person name="Loffler F."/>
        </authorList>
    </citation>
    <scope>NUCLEOTIDE SEQUENCE</scope>
</reference>
<dbReference type="InterPro" id="IPR037171">
    <property type="entry name" value="NagB/RpiA_transferase-like"/>
</dbReference>
<keyword evidence="1" id="KW-0808">Transferase</keyword>
<dbReference type="AlphaFoldDB" id="A0A645IZ23"/>
<comment type="caution">
    <text evidence="1">The sequence shown here is derived from an EMBL/GenBank/DDBJ whole genome shotgun (WGS) entry which is preliminary data.</text>
</comment>
<organism evidence="1">
    <name type="scientific">bioreactor metagenome</name>
    <dbReference type="NCBI Taxonomy" id="1076179"/>
    <lineage>
        <taxon>unclassified sequences</taxon>
        <taxon>metagenomes</taxon>
        <taxon>ecological metagenomes</taxon>
    </lineage>
</organism>